<evidence type="ECO:0000313" key="3">
    <source>
        <dbReference type="Proteomes" id="UP000287969"/>
    </source>
</evidence>
<gene>
    <name evidence="2" type="ORF">EQM13_07450</name>
</gene>
<sequence length="85" mass="9915">MNISTVVNLPQEIVLTLRQSSEDIVVEMKRALAVKYYQEQRLSLGQCAELAEMNKEDFIEYLSKQHISIFRFESEDEISEDMKNA</sequence>
<dbReference type="EMBL" id="CP035282">
    <property type="protein sequence ID" value="QAT61425.1"/>
    <property type="molecule type" value="Genomic_DNA"/>
</dbReference>
<keyword evidence="3" id="KW-1185">Reference proteome</keyword>
<dbReference type="InterPro" id="IPR005368">
    <property type="entry name" value="UPF0175"/>
</dbReference>
<accession>A0A410QBP7</accession>
<evidence type="ECO:0000313" key="2">
    <source>
        <dbReference type="EMBL" id="QAT61425.1"/>
    </source>
</evidence>
<dbReference type="PANTHER" id="PTHR37525:SF1">
    <property type="entry name" value="UPF0175 PROTEIN SSL1255"/>
    <property type="match status" value="1"/>
</dbReference>
<proteinExistence type="inferred from homology"/>
<dbReference type="InterPro" id="IPR052264">
    <property type="entry name" value="UPF0175_domain"/>
</dbReference>
<dbReference type="AlphaFoldDB" id="A0A410QBP7"/>
<evidence type="ECO:0000256" key="1">
    <source>
        <dbReference type="ARBA" id="ARBA00005651"/>
    </source>
</evidence>
<protein>
    <submittedName>
        <fullName evidence="2">UPF0175 family protein</fullName>
    </submittedName>
</protein>
<dbReference type="KEGG" id="spoa:EQM13_07450"/>
<dbReference type="Proteomes" id="UP000287969">
    <property type="component" value="Chromosome"/>
</dbReference>
<dbReference type="Pfam" id="PF03683">
    <property type="entry name" value="UPF0175"/>
    <property type="match status" value="1"/>
</dbReference>
<name>A0A410QBP7_9FIRM</name>
<dbReference type="OrthoDB" id="1716868at2"/>
<organism evidence="2 3">
    <name type="scientific">Acidilutibacter cellobiosedens</name>
    <dbReference type="NCBI Taxonomy" id="2507161"/>
    <lineage>
        <taxon>Bacteria</taxon>
        <taxon>Bacillati</taxon>
        <taxon>Bacillota</taxon>
        <taxon>Tissierellia</taxon>
        <taxon>Tissierellales</taxon>
        <taxon>Acidilutibacteraceae</taxon>
        <taxon>Acidilutibacter</taxon>
    </lineage>
</organism>
<comment type="similarity">
    <text evidence="1">Belongs to the UPF0175 family.</text>
</comment>
<dbReference type="PANTHER" id="PTHR37525">
    <property type="entry name" value="UPF0175 PROTEIN SSL1255"/>
    <property type="match status" value="1"/>
</dbReference>
<dbReference type="RefSeq" id="WP_114219529.1">
    <property type="nucleotide sequence ID" value="NZ_CP035282.1"/>
</dbReference>
<reference evidence="3" key="1">
    <citation type="submission" date="2019-01" db="EMBL/GenBank/DDBJ databases">
        <title>Draft genomes of a novel of Sporanaerobacter strains.</title>
        <authorList>
            <person name="Ma S."/>
        </authorList>
    </citation>
    <scope>NUCLEOTIDE SEQUENCE [LARGE SCALE GENOMIC DNA]</scope>
    <source>
        <strain evidence="3">NJN-17</strain>
    </source>
</reference>